<sequence length="260" mass="30286">MESIINYYEAYDEENRLTKDRAHKIEFITTTHFLDKYINKNSKILDLGAGTGIYSFFYAEKGVDIVSMDICPKHVSIMKDKAKKRNISLNVLEGNALDLNAFSEETFDMVLCLGPLYHLMNKEERDKCIKECKRVLKSDGILATAYISRFATFINMIHRNTKNINDHGLRNISKTGKEFDDSRDCFYHSTYKEMEEIMDENKIYKLEHIGTDGIGGGLRHIINKFDDDEFDYWMKYHMETCKDESLIGYSQHGLYIGKKL</sequence>
<keyword evidence="2" id="KW-0808">Transferase</keyword>
<keyword evidence="2" id="KW-0489">Methyltransferase</keyword>
<feature type="domain" description="Methyltransferase type 11" evidence="1">
    <location>
        <begin position="45"/>
        <end position="143"/>
    </location>
</feature>
<proteinExistence type="predicted"/>
<evidence type="ECO:0000313" key="3">
    <source>
        <dbReference type="Proteomes" id="UP000736583"/>
    </source>
</evidence>
<gene>
    <name evidence="2" type="ORF">KQI89_07095</name>
</gene>
<dbReference type="EMBL" id="JAHLQL010000001">
    <property type="protein sequence ID" value="MBU5591526.1"/>
    <property type="molecule type" value="Genomic_DNA"/>
</dbReference>
<dbReference type="PANTHER" id="PTHR43591:SF24">
    <property type="entry name" value="2-METHOXY-6-POLYPRENYL-1,4-BENZOQUINOL METHYLASE, MITOCHONDRIAL"/>
    <property type="match status" value="1"/>
</dbReference>
<dbReference type="RefSeq" id="WP_216456480.1">
    <property type="nucleotide sequence ID" value="NZ_JAHLQL010000001.1"/>
</dbReference>
<dbReference type="GO" id="GO:0008168">
    <property type="term" value="F:methyltransferase activity"/>
    <property type="evidence" value="ECO:0007669"/>
    <property type="project" value="UniProtKB-KW"/>
</dbReference>
<protein>
    <submittedName>
        <fullName evidence="2">Class I SAM-dependent methyltransferase</fullName>
    </submittedName>
</protein>
<evidence type="ECO:0000259" key="1">
    <source>
        <dbReference type="Pfam" id="PF08241"/>
    </source>
</evidence>
<dbReference type="CDD" id="cd02440">
    <property type="entry name" value="AdoMet_MTases"/>
    <property type="match status" value="1"/>
</dbReference>
<organism evidence="2 3">
    <name type="scientific">Clostridium simiarum</name>
    <dbReference type="NCBI Taxonomy" id="2841506"/>
    <lineage>
        <taxon>Bacteria</taxon>
        <taxon>Bacillati</taxon>
        <taxon>Bacillota</taxon>
        <taxon>Clostridia</taxon>
        <taxon>Eubacteriales</taxon>
        <taxon>Clostridiaceae</taxon>
        <taxon>Clostridium</taxon>
    </lineage>
</organism>
<comment type="caution">
    <text evidence="2">The sequence shown here is derived from an EMBL/GenBank/DDBJ whole genome shotgun (WGS) entry which is preliminary data.</text>
</comment>
<dbReference type="Pfam" id="PF08241">
    <property type="entry name" value="Methyltransf_11"/>
    <property type="match status" value="1"/>
</dbReference>
<evidence type="ECO:0000313" key="2">
    <source>
        <dbReference type="EMBL" id="MBU5591526.1"/>
    </source>
</evidence>
<reference evidence="2 3" key="1">
    <citation type="submission" date="2021-06" db="EMBL/GenBank/DDBJ databases">
        <authorList>
            <person name="Sun Q."/>
            <person name="Li D."/>
        </authorList>
    </citation>
    <scope>NUCLEOTIDE SEQUENCE [LARGE SCALE GENOMIC DNA]</scope>
    <source>
        <strain evidence="2 3">MSJ-4</strain>
    </source>
</reference>
<dbReference type="GO" id="GO:0032259">
    <property type="term" value="P:methylation"/>
    <property type="evidence" value="ECO:0007669"/>
    <property type="project" value="UniProtKB-KW"/>
</dbReference>
<name>A0ABS6EZ78_9CLOT</name>
<dbReference type="PANTHER" id="PTHR43591">
    <property type="entry name" value="METHYLTRANSFERASE"/>
    <property type="match status" value="1"/>
</dbReference>
<dbReference type="Proteomes" id="UP000736583">
    <property type="component" value="Unassembled WGS sequence"/>
</dbReference>
<keyword evidence="3" id="KW-1185">Reference proteome</keyword>
<accession>A0ABS6EZ78</accession>
<dbReference type="InterPro" id="IPR013216">
    <property type="entry name" value="Methyltransf_11"/>
</dbReference>